<name>A0ACB9K2D0_9ASTR</name>
<gene>
    <name evidence="1" type="ORF">L1987_00446</name>
</gene>
<sequence>MEAKRLGSNTINNLPPSIIETILCLVPFKQAARTSILSREWKYHWTKIPKLVFVEDAVKAYDDDGYKERFSITSQAKRKLFYAINQVMSMHQGPINEFSLDTYVKGQCIEIDHIIDNLSRNNNLKKLTLDMSGYWLPESFFSLHKLTDLYLHCCRLDVQPTFTGFGSLANLYMESVIITKKMLLLFLSSCPLLKTVNLNPDLGSLPDTDDSTIIELFERLPVIENLSIRLSMMPHFDQGRVPNKLPAALVHLKYLCIRDTHSIYRHRIPCYVFLIRSCPKLEKLKLKVFCDLSFGIQTYSNVHHGDGVEEAFYFTDSDRYFSKMYFLDANNESDDDVEGKDVDEKDGADLEKRAASLVKDGRKNRQQEKTPAASEAKPTQVRTFLDGLVIKKIQMGEPNGKQADPRKKELHVLVIFLIRYGCLIKFFSFVKYEAPTSALRRHTTPAGLTVCVSSSSAYRNEEAKFPTRDDN</sequence>
<proteinExistence type="predicted"/>
<comment type="caution">
    <text evidence="1">The sequence shown here is derived from an EMBL/GenBank/DDBJ whole genome shotgun (WGS) entry which is preliminary data.</text>
</comment>
<reference evidence="1 2" key="2">
    <citation type="journal article" date="2022" name="Mol. Ecol. Resour.">
        <title>The genomes of chicory, endive, great burdock and yacon provide insights into Asteraceae paleo-polyploidization history and plant inulin production.</title>
        <authorList>
            <person name="Fan W."/>
            <person name="Wang S."/>
            <person name="Wang H."/>
            <person name="Wang A."/>
            <person name="Jiang F."/>
            <person name="Liu H."/>
            <person name="Zhao H."/>
            <person name="Xu D."/>
            <person name="Zhang Y."/>
        </authorList>
    </citation>
    <scope>NUCLEOTIDE SEQUENCE [LARGE SCALE GENOMIC DNA]</scope>
    <source>
        <strain evidence="2">cv. Yunnan</strain>
        <tissue evidence="1">Leaves</tissue>
    </source>
</reference>
<accession>A0ACB9K2D0</accession>
<evidence type="ECO:0000313" key="1">
    <source>
        <dbReference type="EMBL" id="KAI3826398.1"/>
    </source>
</evidence>
<reference evidence="2" key="1">
    <citation type="journal article" date="2022" name="Mol. Ecol. Resour.">
        <title>The genomes of chicory, endive, great burdock and yacon provide insights into Asteraceae palaeo-polyploidization history and plant inulin production.</title>
        <authorList>
            <person name="Fan W."/>
            <person name="Wang S."/>
            <person name="Wang H."/>
            <person name="Wang A."/>
            <person name="Jiang F."/>
            <person name="Liu H."/>
            <person name="Zhao H."/>
            <person name="Xu D."/>
            <person name="Zhang Y."/>
        </authorList>
    </citation>
    <scope>NUCLEOTIDE SEQUENCE [LARGE SCALE GENOMIC DNA]</scope>
    <source>
        <strain evidence="2">cv. Yunnan</strain>
    </source>
</reference>
<organism evidence="1 2">
    <name type="scientific">Smallanthus sonchifolius</name>
    <dbReference type="NCBI Taxonomy" id="185202"/>
    <lineage>
        <taxon>Eukaryota</taxon>
        <taxon>Viridiplantae</taxon>
        <taxon>Streptophyta</taxon>
        <taxon>Embryophyta</taxon>
        <taxon>Tracheophyta</taxon>
        <taxon>Spermatophyta</taxon>
        <taxon>Magnoliopsida</taxon>
        <taxon>eudicotyledons</taxon>
        <taxon>Gunneridae</taxon>
        <taxon>Pentapetalae</taxon>
        <taxon>asterids</taxon>
        <taxon>campanulids</taxon>
        <taxon>Asterales</taxon>
        <taxon>Asteraceae</taxon>
        <taxon>Asteroideae</taxon>
        <taxon>Heliantheae alliance</taxon>
        <taxon>Millerieae</taxon>
        <taxon>Smallanthus</taxon>
    </lineage>
</organism>
<keyword evidence="2" id="KW-1185">Reference proteome</keyword>
<protein>
    <submittedName>
        <fullName evidence="1">Uncharacterized protein</fullName>
    </submittedName>
</protein>
<evidence type="ECO:0000313" key="2">
    <source>
        <dbReference type="Proteomes" id="UP001056120"/>
    </source>
</evidence>
<dbReference type="Proteomes" id="UP001056120">
    <property type="component" value="Linkage Group LG01"/>
</dbReference>
<dbReference type="EMBL" id="CM042018">
    <property type="protein sequence ID" value="KAI3826398.1"/>
    <property type="molecule type" value="Genomic_DNA"/>
</dbReference>